<feature type="binding site" evidence="7">
    <location>
        <position position="73"/>
    </location>
    <ligand>
        <name>Zn(2+)</name>
        <dbReference type="ChEBI" id="CHEBI:29105"/>
        <label>1</label>
    </ligand>
</feature>
<comment type="cofactor">
    <cofactor evidence="7">
        <name>Zn(2+)</name>
        <dbReference type="ChEBI" id="CHEBI:29105"/>
    </cofactor>
    <text evidence="7">Binds 3 Zn(2+) ions.</text>
</comment>
<comment type="catalytic activity">
    <reaction evidence="7">
        <text>Endonucleolytic cleavage to 5'-phosphooligonucleotide end-products.</text>
        <dbReference type="EC" id="3.1.21.2"/>
    </reaction>
</comment>
<dbReference type="SMART" id="SM00518">
    <property type="entry name" value="AP2Ec"/>
    <property type="match status" value="1"/>
</dbReference>
<evidence type="ECO:0000256" key="3">
    <source>
        <dbReference type="ARBA" id="ARBA00022763"/>
    </source>
</evidence>
<keyword evidence="7" id="KW-0540">Nuclease</keyword>
<dbReference type="EC" id="3.1.21.2" evidence="7"/>
<dbReference type="PROSITE" id="PS00729">
    <property type="entry name" value="AP_NUCLEASE_F2_1"/>
    <property type="match status" value="1"/>
</dbReference>
<protein>
    <recommendedName>
        <fullName evidence="7">Probable endonuclease 4</fullName>
        <ecNumber evidence="7">3.1.21.2</ecNumber>
    </recommendedName>
    <alternativeName>
        <fullName evidence="7">Endodeoxyribonuclease IV</fullName>
    </alternativeName>
    <alternativeName>
        <fullName evidence="7">Endonuclease IV</fullName>
    </alternativeName>
</protein>
<gene>
    <name evidence="7" type="primary">nfo</name>
    <name evidence="9" type="ORF">IAD49_01150</name>
</gene>
<feature type="binding site" evidence="7">
    <location>
        <position position="229"/>
    </location>
    <ligand>
        <name>Zn(2+)</name>
        <dbReference type="ChEBI" id="CHEBI:29105"/>
        <label>3</label>
    </ligand>
</feature>
<reference evidence="9" key="2">
    <citation type="journal article" date="2021" name="PeerJ">
        <title>Extensive microbial diversity within the chicken gut microbiome revealed by metagenomics and culture.</title>
        <authorList>
            <person name="Gilroy R."/>
            <person name="Ravi A."/>
            <person name="Getino M."/>
            <person name="Pursley I."/>
            <person name="Horton D.L."/>
            <person name="Alikhan N.F."/>
            <person name="Baker D."/>
            <person name="Gharbi K."/>
            <person name="Hall N."/>
            <person name="Watson M."/>
            <person name="Adriaenssens E.M."/>
            <person name="Foster-Nyarko E."/>
            <person name="Jarju S."/>
            <person name="Secka A."/>
            <person name="Antonio M."/>
            <person name="Oren A."/>
            <person name="Chaudhuri R.R."/>
            <person name="La Ragione R."/>
            <person name="Hildebrand F."/>
            <person name="Pallen M.J."/>
        </authorList>
    </citation>
    <scope>NUCLEOTIDE SEQUENCE</scope>
    <source>
        <strain evidence="9">CHK197-8231</strain>
    </source>
</reference>
<feature type="binding site" evidence="7">
    <location>
        <position position="149"/>
    </location>
    <ligand>
        <name>Zn(2+)</name>
        <dbReference type="ChEBI" id="CHEBI:29105"/>
        <label>2</label>
    </ligand>
</feature>
<dbReference type="InterPro" id="IPR013022">
    <property type="entry name" value="Xyl_isomerase-like_TIM-brl"/>
</dbReference>
<evidence type="ECO:0000256" key="6">
    <source>
        <dbReference type="ARBA" id="ARBA00023204"/>
    </source>
</evidence>
<dbReference type="GO" id="GO:0003677">
    <property type="term" value="F:DNA binding"/>
    <property type="evidence" value="ECO:0007669"/>
    <property type="project" value="InterPro"/>
</dbReference>
<reference evidence="9" key="1">
    <citation type="submission" date="2020-10" db="EMBL/GenBank/DDBJ databases">
        <authorList>
            <person name="Gilroy R."/>
        </authorList>
    </citation>
    <scope>NUCLEOTIDE SEQUENCE</scope>
    <source>
        <strain evidence="9">CHK197-8231</strain>
    </source>
</reference>
<dbReference type="EMBL" id="DVML01000007">
    <property type="protein sequence ID" value="HIU22165.1"/>
    <property type="molecule type" value="Genomic_DNA"/>
</dbReference>
<evidence type="ECO:0000256" key="1">
    <source>
        <dbReference type="ARBA" id="ARBA00005340"/>
    </source>
</evidence>
<evidence type="ECO:0000259" key="8">
    <source>
        <dbReference type="Pfam" id="PF01261"/>
    </source>
</evidence>
<evidence type="ECO:0000256" key="2">
    <source>
        <dbReference type="ARBA" id="ARBA00022723"/>
    </source>
</evidence>
<evidence type="ECO:0000313" key="9">
    <source>
        <dbReference type="EMBL" id="HIU22165.1"/>
    </source>
</evidence>
<dbReference type="GO" id="GO:0008833">
    <property type="term" value="F:deoxyribonuclease IV (phage-T4-induced) activity"/>
    <property type="evidence" value="ECO:0007669"/>
    <property type="project" value="UniProtKB-UniRule"/>
</dbReference>
<dbReference type="HAMAP" id="MF_00152">
    <property type="entry name" value="Nfo"/>
    <property type="match status" value="1"/>
</dbReference>
<keyword evidence="3 7" id="KW-0227">DNA damage</keyword>
<name>A0A9D1HVM1_9BACT</name>
<dbReference type="GO" id="GO:0008270">
    <property type="term" value="F:zinc ion binding"/>
    <property type="evidence" value="ECO:0007669"/>
    <property type="project" value="UniProtKB-UniRule"/>
</dbReference>
<organism evidence="9 10">
    <name type="scientific">Candidatus Fimihabitans intestinipullorum</name>
    <dbReference type="NCBI Taxonomy" id="2840820"/>
    <lineage>
        <taxon>Bacteria</taxon>
        <taxon>Bacillati</taxon>
        <taxon>Mycoplasmatota</taxon>
        <taxon>Mycoplasmatota incertae sedis</taxon>
        <taxon>Candidatus Fimihabitans</taxon>
    </lineage>
</organism>
<dbReference type="Gene3D" id="3.20.20.150">
    <property type="entry name" value="Divalent-metal-dependent TIM barrel enzymes"/>
    <property type="match status" value="1"/>
</dbReference>
<keyword evidence="4 7" id="KW-0378">Hydrolase</keyword>
<dbReference type="PANTHER" id="PTHR21445">
    <property type="entry name" value="ENDONUCLEASE IV ENDODEOXYRIBONUCLEASE IV"/>
    <property type="match status" value="1"/>
</dbReference>
<keyword evidence="2 7" id="KW-0479">Metal-binding</keyword>
<keyword evidence="5 7" id="KW-0862">Zinc</keyword>
<comment type="function">
    <text evidence="7">Endonuclease IV plays a role in DNA repair. It cleaves phosphodiester bonds at apurinic or apyrimidinic (AP) sites, generating a 3'-hydroxyl group and a 5'-terminal sugar phosphate.</text>
</comment>
<keyword evidence="6 7" id="KW-0234">DNA repair</keyword>
<dbReference type="GO" id="GO:0006284">
    <property type="term" value="P:base-excision repair"/>
    <property type="evidence" value="ECO:0007669"/>
    <property type="project" value="TreeGrafter"/>
</dbReference>
<feature type="binding site" evidence="7">
    <location>
        <position position="216"/>
    </location>
    <ligand>
        <name>Zn(2+)</name>
        <dbReference type="ChEBI" id="CHEBI:29105"/>
        <label>2</label>
    </ligand>
</feature>
<dbReference type="GO" id="GO:0008081">
    <property type="term" value="F:phosphoric diester hydrolase activity"/>
    <property type="evidence" value="ECO:0007669"/>
    <property type="project" value="TreeGrafter"/>
</dbReference>
<dbReference type="PROSITE" id="PS00731">
    <property type="entry name" value="AP_NUCLEASE_F2_3"/>
    <property type="match status" value="1"/>
</dbReference>
<feature type="binding site" evidence="7">
    <location>
        <position position="261"/>
    </location>
    <ligand>
        <name>Zn(2+)</name>
        <dbReference type="ChEBI" id="CHEBI:29105"/>
        <label>2</label>
    </ligand>
</feature>
<feature type="binding site" evidence="7">
    <location>
        <position position="182"/>
    </location>
    <ligand>
        <name>Zn(2+)</name>
        <dbReference type="ChEBI" id="CHEBI:29105"/>
        <label>2</label>
    </ligand>
</feature>
<dbReference type="PANTHER" id="PTHR21445:SF0">
    <property type="entry name" value="APURINIC-APYRIMIDINIC ENDONUCLEASE"/>
    <property type="match status" value="1"/>
</dbReference>
<dbReference type="FunFam" id="3.20.20.150:FF:000001">
    <property type="entry name" value="Probable endonuclease 4"/>
    <property type="match status" value="1"/>
</dbReference>
<evidence type="ECO:0000256" key="5">
    <source>
        <dbReference type="ARBA" id="ARBA00022833"/>
    </source>
</evidence>
<feature type="binding site" evidence="7">
    <location>
        <position position="149"/>
    </location>
    <ligand>
        <name>Zn(2+)</name>
        <dbReference type="ChEBI" id="CHEBI:29105"/>
        <label>1</label>
    </ligand>
</feature>
<comment type="similarity">
    <text evidence="1 7">Belongs to the AP endonuclease 2 family.</text>
</comment>
<dbReference type="InterPro" id="IPR018246">
    <property type="entry name" value="AP_endonuc_F2_Zn_BS"/>
</dbReference>
<accession>A0A9D1HVM1</accession>
<dbReference type="CDD" id="cd00019">
    <property type="entry name" value="AP2Ec"/>
    <property type="match status" value="1"/>
</dbReference>
<dbReference type="PROSITE" id="PS51432">
    <property type="entry name" value="AP_NUCLEASE_F2_4"/>
    <property type="match status" value="1"/>
</dbReference>
<dbReference type="Pfam" id="PF01261">
    <property type="entry name" value="AP_endonuc_2"/>
    <property type="match status" value="1"/>
</dbReference>
<sequence length="304" mass="34753">MKELIIGSHVSFQKNTQLVGSVKEAISYRANTFMFYTGAPQNTARYPIDDRLTQEGYQLMEENGIDPVDVVVHAPYIINLANTAKPDNHRFAIQFLREEMDRCAKLGMTRLVLHPGSHVSQTREEGIQNIIDGLNQVLTKEEVTYICLETMAGKGTEIGNLDELKQIIEGVEHSEYLKVCIDTCHLNDAGYDMTKFDDFLSEFDEKIGIDRIGCVHVNDSKNVCGAHKDRHENIGLGTLGFDTLYKIVTHPKLKDVPKILETPYVTKEDNAKEKVYPPYRFEIDMFRNGKYDTELLEHIRNFYK</sequence>
<evidence type="ECO:0000256" key="4">
    <source>
        <dbReference type="ARBA" id="ARBA00022801"/>
    </source>
</evidence>
<proteinExistence type="inferred from homology"/>
<evidence type="ECO:0000256" key="7">
    <source>
        <dbReference type="HAMAP-Rule" id="MF_00152"/>
    </source>
</evidence>
<dbReference type="InterPro" id="IPR001719">
    <property type="entry name" value="AP_endonuc_2"/>
</dbReference>
<dbReference type="InterPro" id="IPR036237">
    <property type="entry name" value="Xyl_isomerase-like_sf"/>
</dbReference>
<dbReference type="AlphaFoldDB" id="A0A9D1HVM1"/>
<evidence type="ECO:0000313" key="10">
    <source>
        <dbReference type="Proteomes" id="UP000824087"/>
    </source>
</evidence>
<keyword evidence="7" id="KW-0255">Endonuclease</keyword>
<feature type="binding site" evidence="7">
    <location>
        <position position="185"/>
    </location>
    <ligand>
        <name>Zn(2+)</name>
        <dbReference type="ChEBI" id="CHEBI:29105"/>
        <label>3</label>
    </ligand>
</feature>
<feature type="binding site" evidence="7">
    <location>
        <position position="231"/>
    </location>
    <ligand>
        <name>Zn(2+)</name>
        <dbReference type="ChEBI" id="CHEBI:29105"/>
        <label>3</label>
    </ligand>
</feature>
<comment type="caution">
    <text evidence="9">The sequence shown here is derived from an EMBL/GenBank/DDBJ whole genome shotgun (WGS) entry which is preliminary data.</text>
</comment>
<dbReference type="Proteomes" id="UP000824087">
    <property type="component" value="Unassembled WGS sequence"/>
</dbReference>
<dbReference type="NCBIfam" id="TIGR00587">
    <property type="entry name" value="nfo"/>
    <property type="match status" value="1"/>
</dbReference>
<dbReference type="SUPFAM" id="SSF51658">
    <property type="entry name" value="Xylose isomerase-like"/>
    <property type="match status" value="1"/>
</dbReference>
<dbReference type="GO" id="GO:0003906">
    <property type="term" value="F:DNA-(apurinic or apyrimidinic site) endonuclease activity"/>
    <property type="evidence" value="ECO:0007669"/>
    <property type="project" value="TreeGrafter"/>
</dbReference>
<feature type="domain" description="Xylose isomerase-like TIM barrel" evidence="8">
    <location>
        <begin position="30"/>
        <end position="273"/>
    </location>
</feature>
<feature type="binding site" evidence="7">
    <location>
        <position position="114"/>
    </location>
    <ligand>
        <name>Zn(2+)</name>
        <dbReference type="ChEBI" id="CHEBI:29105"/>
        <label>1</label>
    </ligand>
</feature>
<dbReference type="NCBIfam" id="NF002196">
    <property type="entry name" value="PRK01060.1-1"/>
    <property type="match status" value="1"/>
</dbReference>